<comment type="caution">
    <text evidence="3">The sequence shown here is derived from an EMBL/GenBank/DDBJ whole genome shotgun (WGS) entry which is preliminary data.</text>
</comment>
<feature type="transmembrane region" description="Helical" evidence="2">
    <location>
        <begin position="44"/>
        <end position="66"/>
    </location>
</feature>
<dbReference type="EMBL" id="VSRR010091217">
    <property type="protein sequence ID" value="MPC92415.1"/>
    <property type="molecule type" value="Genomic_DNA"/>
</dbReference>
<proteinExistence type="predicted"/>
<keyword evidence="2" id="KW-0472">Membrane</keyword>
<keyword evidence="4" id="KW-1185">Reference proteome</keyword>
<dbReference type="AlphaFoldDB" id="A0A5B7JCN1"/>
<organism evidence="3 4">
    <name type="scientific">Portunus trituberculatus</name>
    <name type="common">Swimming crab</name>
    <name type="synonym">Neptunus trituberculatus</name>
    <dbReference type="NCBI Taxonomy" id="210409"/>
    <lineage>
        <taxon>Eukaryota</taxon>
        <taxon>Metazoa</taxon>
        <taxon>Ecdysozoa</taxon>
        <taxon>Arthropoda</taxon>
        <taxon>Crustacea</taxon>
        <taxon>Multicrustacea</taxon>
        <taxon>Malacostraca</taxon>
        <taxon>Eumalacostraca</taxon>
        <taxon>Eucarida</taxon>
        <taxon>Decapoda</taxon>
        <taxon>Pleocyemata</taxon>
        <taxon>Brachyura</taxon>
        <taxon>Eubrachyura</taxon>
        <taxon>Portunoidea</taxon>
        <taxon>Portunidae</taxon>
        <taxon>Portuninae</taxon>
        <taxon>Portunus</taxon>
    </lineage>
</organism>
<evidence type="ECO:0000313" key="3">
    <source>
        <dbReference type="EMBL" id="MPC92415.1"/>
    </source>
</evidence>
<evidence type="ECO:0000256" key="1">
    <source>
        <dbReference type="SAM" id="MobiDB-lite"/>
    </source>
</evidence>
<protein>
    <submittedName>
        <fullName evidence="3">Uncharacterized protein</fullName>
    </submittedName>
</protein>
<keyword evidence="2" id="KW-0812">Transmembrane</keyword>
<evidence type="ECO:0000256" key="2">
    <source>
        <dbReference type="SAM" id="Phobius"/>
    </source>
</evidence>
<name>A0A5B7JCN1_PORTR</name>
<reference evidence="3 4" key="1">
    <citation type="submission" date="2019-05" db="EMBL/GenBank/DDBJ databases">
        <title>Another draft genome of Portunus trituberculatus and its Hox gene families provides insights of decapod evolution.</title>
        <authorList>
            <person name="Jeong J.-H."/>
            <person name="Song I."/>
            <person name="Kim S."/>
            <person name="Choi T."/>
            <person name="Kim D."/>
            <person name="Ryu S."/>
            <person name="Kim W."/>
        </authorList>
    </citation>
    <scope>NUCLEOTIDE SEQUENCE [LARGE SCALE GENOMIC DNA]</scope>
    <source>
        <tissue evidence="3">Muscle</tissue>
    </source>
</reference>
<sequence>MRSSPAFSALPYRSALSDDVGDNEVPHSPVPASSTTSSILSPSVISLIPPMYCTHCLLCALLSSIISKR</sequence>
<feature type="region of interest" description="Disordered" evidence="1">
    <location>
        <begin position="17"/>
        <end position="38"/>
    </location>
</feature>
<accession>A0A5B7JCN1</accession>
<evidence type="ECO:0000313" key="4">
    <source>
        <dbReference type="Proteomes" id="UP000324222"/>
    </source>
</evidence>
<dbReference type="Proteomes" id="UP000324222">
    <property type="component" value="Unassembled WGS sequence"/>
</dbReference>
<gene>
    <name evidence="3" type="ORF">E2C01_087504</name>
</gene>
<keyword evidence="2" id="KW-1133">Transmembrane helix</keyword>